<dbReference type="EMBL" id="CAXAMN010023940">
    <property type="protein sequence ID" value="CAK9082627.1"/>
    <property type="molecule type" value="Genomic_DNA"/>
</dbReference>
<keyword evidence="2" id="KW-1185">Reference proteome</keyword>
<protein>
    <submittedName>
        <fullName evidence="1">Uncharacterized protein</fullName>
    </submittedName>
</protein>
<reference evidence="1 2" key="1">
    <citation type="submission" date="2024-02" db="EMBL/GenBank/DDBJ databases">
        <authorList>
            <person name="Chen Y."/>
            <person name="Shah S."/>
            <person name="Dougan E. K."/>
            <person name="Thang M."/>
            <person name="Chan C."/>
        </authorList>
    </citation>
    <scope>NUCLEOTIDE SEQUENCE [LARGE SCALE GENOMIC DNA]</scope>
</reference>
<organism evidence="1 2">
    <name type="scientific">Durusdinium trenchii</name>
    <dbReference type="NCBI Taxonomy" id="1381693"/>
    <lineage>
        <taxon>Eukaryota</taxon>
        <taxon>Sar</taxon>
        <taxon>Alveolata</taxon>
        <taxon>Dinophyceae</taxon>
        <taxon>Suessiales</taxon>
        <taxon>Symbiodiniaceae</taxon>
        <taxon>Durusdinium</taxon>
    </lineage>
</organism>
<comment type="caution">
    <text evidence="1">The sequence shown here is derived from an EMBL/GenBank/DDBJ whole genome shotgun (WGS) entry which is preliminary data.</text>
</comment>
<evidence type="ECO:0000313" key="1">
    <source>
        <dbReference type="EMBL" id="CAK9082627.1"/>
    </source>
</evidence>
<sequence>MAKPSDIVGWYDLSWSGGSFPICFRPAGVFFCPKFQQPSRWELEGDIVKIDWKRFGKYELKFDAETKSMDGNAVPKSDDEKNWRKAAFSRELSPLEVLTFQEAYSNFTVSLVEVSSLQALLLGDGAGSEWDFEWSGGKFPVKFKADGYNHFQCDEFPAHAHWSLDGDKLTINWADYGTYDMTVNIAESTMEGCMRGGEAKDWRKAQFLRKLVDTTSVACEHH</sequence>
<proteinExistence type="predicted"/>
<accession>A0ABP0Q3V9</accession>
<dbReference type="Proteomes" id="UP001642484">
    <property type="component" value="Unassembled WGS sequence"/>
</dbReference>
<evidence type="ECO:0000313" key="2">
    <source>
        <dbReference type="Proteomes" id="UP001642484"/>
    </source>
</evidence>
<name>A0ABP0Q3V9_9DINO</name>
<gene>
    <name evidence="1" type="ORF">CCMP2556_LOCUS40355</name>
</gene>